<dbReference type="InterPro" id="IPR010139">
    <property type="entry name" value="Imidazole-glycPsynth_HisH"/>
</dbReference>
<dbReference type="Pfam" id="PF00117">
    <property type="entry name" value="GATase"/>
    <property type="match status" value="1"/>
</dbReference>
<keyword evidence="3 10" id="KW-0028">Amino-acid biosynthesis</keyword>
<comment type="subunit">
    <text evidence="2 10">Heterodimer of HisH and HisF.</text>
</comment>
<name>A0A1F5XGH9_9BACT</name>
<comment type="pathway">
    <text evidence="1 10">Amino-acid biosynthesis; L-histidine biosynthesis; L-histidine from 5-phospho-alpha-D-ribose 1-diphosphate: step 5/9.</text>
</comment>
<dbReference type="NCBIfam" id="TIGR01855">
    <property type="entry name" value="IMP_synth_hisH"/>
    <property type="match status" value="1"/>
</dbReference>
<sequence length="202" mass="21902">MSEPKITIIDYGVGNLHSLKRAFKFFDVDAAISEDADEILNSDAVVLPGVGSFEAGMRGLKIRGLADAVKTFAASGKPVLGICLGAQILLSEGHEFGVFEGLDVIPGKVVRFPELAGGEKIPHVGWNKVRSPGGDAWNKDFYFVHSYILKPDKNEHIFGRTTYGGQEFCSVVKKDNIYGTQFHPEKSGGAGLEVIKNFIKTT</sequence>
<comment type="function">
    <text evidence="10">IGPS catalyzes the conversion of PRFAR and glutamine to IGP, AICAR and glutamate. The HisH subunit catalyzes the hydrolysis of glutamine to glutamate and ammonia as part of the synthesis of IGP and AICAR. The resulting ammonia molecule is channeled to the active site of HisF.</text>
</comment>
<dbReference type="CDD" id="cd01748">
    <property type="entry name" value="GATase1_IGP_Synthase"/>
    <property type="match status" value="1"/>
</dbReference>
<evidence type="ECO:0000256" key="10">
    <source>
        <dbReference type="HAMAP-Rule" id="MF_00278"/>
    </source>
</evidence>
<evidence type="ECO:0000256" key="6">
    <source>
        <dbReference type="ARBA" id="ARBA00023102"/>
    </source>
</evidence>
<reference evidence="13 14" key="1">
    <citation type="journal article" date="2016" name="Nat. Commun.">
        <title>Thousands of microbial genomes shed light on interconnected biogeochemical processes in an aquifer system.</title>
        <authorList>
            <person name="Anantharaman K."/>
            <person name="Brown C.T."/>
            <person name="Hug L.A."/>
            <person name="Sharon I."/>
            <person name="Castelle C.J."/>
            <person name="Probst A.J."/>
            <person name="Thomas B.C."/>
            <person name="Singh A."/>
            <person name="Wilkins M.J."/>
            <person name="Karaoz U."/>
            <person name="Brodie E.L."/>
            <person name="Williams K.H."/>
            <person name="Hubbard S.S."/>
            <person name="Banfield J.F."/>
        </authorList>
    </citation>
    <scope>NUCLEOTIDE SEQUENCE [LARGE SCALE GENOMIC DNA]</scope>
</reference>
<evidence type="ECO:0000313" key="13">
    <source>
        <dbReference type="EMBL" id="OGF87044.1"/>
    </source>
</evidence>
<dbReference type="HAMAP" id="MF_00278">
    <property type="entry name" value="HisH"/>
    <property type="match status" value="1"/>
</dbReference>
<evidence type="ECO:0000256" key="5">
    <source>
        <dbReference type="ARBA" id="ARBA00022962"/>
    </source>
</evidence>
<keyword evidence="6 10" id="KW-0368">Histidine biosynthesis</keyword>
<keyword evidence="10" id="KW-0963">Cytoplasm</keyword>
<dbReference type="SUPFAM" id="SSF52317">
    <property type="entry name" value="Class I glutamine amidotransferase-like"/>
    <property type="match status" value="1"/>
</dbReference>
<dbReference type="PANTHER" id="PTHR42701:SF1">
    <property type="entry name" value="IMIDAZOLE GLYCEROL PHOSPHATE SYNTHASE SUBUNIT HISH"/>
    <property type="match status" value="1"/>
</dbReference>
<evidence type="ECO:0000256" key="4">
    <source>
        <dbReference type="ARBA" id="ARBA00022801"/>
    </source>
</evidence>
<evidence type="ECO:0000256" key="11">
    <source>
        <dbReference type="PIRSR" id="PIRSR000495-1"/>
    </source>
</evidence>
<comment type="catalytic activity">
    <reaction evidence="9 10">
        <text>L-glutamine + H2O = L-glutamate + NH4(+)</text>
        <dbReference type="Rhea" id="RHEA:15889"/>
        <dbReference type="ChEBI" id="CHEBI:15377"/>
        <dbReference type="ChEBI" id="CHEBI:28938"/>
        <dbReference type="ChEBI" id="CHEBI:29985"/>
        <dbReference type="ChEBI" id="CHEBI:58359"/>
        <dbReference type="EC" id="3.5.1.2"/>
    </reaction>
</comment>
<gene>
    <name evidence="10" type="primary">hisH</name>
    <name evidence="13" type="ORF">A3B19_01275</name>
</gene>
<evidence type="ECO:0000256" key="9">
    <source>
        <dbReference type="ARBA" id="ARBA00049534"/>
    </source>
</evidence>
<evidence type="ECO:0000256" key="1">
    <source>
        <dbReference type="ARBA" id="ARBA00005091"/>
    </source>
</evidence>
<keyword evidence="4 10" id="KW-0378">Hydrolase</keyword>
<dbReference type="AlphaFoldDB" id="A0A1F5XGH9"/>
<dbReference type="UniPathway" id="UPA00031">
    <property type="reaction ID" value="UER00010"/>
</dbReference>
<dbReference type="EC" id="4.3.2.10" evidence="10"/>
<dbReference type="EC" id="3.5.1.2" evidence="10"/>
<proteinExistence type="inferred from homology"/>
<dbReference type="GO" id="GO:0000107">
    <property type="term" value="F:imidazoleglycerol-phosphate synthase activity"/>
    <property type="evidence" value="ECO:0007669"/>
    <property type="project" value="UniProtKB-UniRule"/>
</dbReference>
<dbReference type="Proteomes" id="UP000177346">
    <property type="component" value="Unassembled WGS sequence"/>
</dbReference>
<keyword evidence="13" id="KW-0808">Transferase</keyword>
<dbReference type="GO" id="GO:0016829">
    <property type="term" value="F:lyase activity"/>
    <property type="evidence" value="ECO:0007669"/>
    <property type="project" value="UniProtKB-KW"/>
</dbReference>
<dbReference type="Gene3D" id="3.40.50.880">
    <property type="match status" value="1"/>
</dbReference>
<feature type="active site" evidence="10 11">
    <location>
        <position position="185"/>
    </location>
</feature>
<dbReference type="EMBL" id="MFIF01000009">
    <property type="protein sequence ID" value="OGF87044.1"/>
    <property type="molecule type" value="Genomic_DNA"/>
</dbReference>
<keyword evidence="5 10" id="KW-0315">Glutamine amidotransferase</keyword>
<comment type="subcellular location">
    <subcellularLocation>
        <location evidence="10">Cytoplasm</location>
    </subcellularLocation>
</comment>
<dbReference type="PIRSF" id="PIRSF000495">
    <property type="entry name" value="Amidotransf_hisH"/>
    <property type="match status" value="1"/>
</dbReference>
<dbReference type="PANTHER" id="PTHR42701">
    <property type="entry name" value="IMIDAZOLE GLYCEROL PHOSPHATE SYNTHASE SUBUNIT HISH"/>
    <property type="match status" value="1"/>
</dbReference>
<organism evidence="13 14">
    <name type="scientific">Candidatus Giovannonibacteria bacterium RIFCSPLOWO2_01_FULL_46_32</name>
    <dbReference type="NCBI Taxonomy" id="1798353"/>
    <lineage>
        <taxon>Bacteria</taxon>
        <taxon>Candidatus Giovannoniibacteriota</taxon>
    </lineage>
</organism>
<dbReference type="GO" id="GO:0000105">
    <property type="term" value="P:L-histidine biosynthetic process"/>
    <property type="evidence" value="ECO:0007669"/>
    <property type="project" value="UniProtKB-UniRule"/>
</dbReference>
<evidence type="ECO:0000256" key="2">
    <source>
        <dbReference type="ARBA" id="ARBA00011152"/>
    </source>
</evidence>
<comment type="caution">
    <text evidence="13">The sequence shown here is derived from an EMBL/GenBank/DDBJ whole genome shotgun (WGS) entry which is preliminary data.</text>
</comment>
<evidence type="ECO:0000259" key="12">
    <source>
        <dbReference type="Pfam" id="PF00117"/>
    </source>
</evidence>
<dbReference type="InterPro" id="IPR017926">
    <property type="entry name" value="GATASE"/>
</dbReference>
<feature type="active site" description="Nucleophile" evidence="10 11">
    <location>
        <position position="83"/>
    </location>
</feature>
<dbReference type="GO" id="GO:0004359">
    <property type="term" value="F:glutaminase activity"/>
    <property type="evidence" value="ECO:0007669"/>
    <property type="project" value="UniProtKB-EC"/>
</dbReference>
<evidence type="ECO:0000256" key="8">
    <source>
        <dbReference type="ARBA" id="ARBA00047838"/>
    </source>
</evidence>
<evidence type="ECO:0000256" key="7">
    <source>
        <dbReference type="ARBA" id="ARBA00023239"/>
    </source>
</evidence>
<comment type="catalytic activity">
    <reaction evidence="8 10">
        <text>5-[(5-phospho-1-deoxy-D-ribulos-1-ylimino)methylamino]-1-(5-phospho-beta-D-ribosyl)imidazole-4-carboxamide + L-glutamine = D-erythro-1-(imidazol-4-yl)glycerol 3-phosphate + 5-amino-1-(5-phospho-beta-D-ribosyl)imidazole-4-carboxamide + L-glutamate + H(+)</text>
        <dbReference type="Rhea" id="RHEA:24793"/>
        <dbReference type="ChEBI" id="CHEBI:15378"/>
        <dbReference type="ChEBI" id="CHEBI:29985"/>
        <dbReference type="ChEBI" id="CHEBI:58278"/>
        <dbReference type="ChEBI" id="CHEBI:58359"/>
        <dbReference type="ChEBI" id="CHEBI:58475"/>
        <dbReference type="ChEBI" id="CHEBI:58525"/>
        <dbReference type="EC" id="4.3.2.10"/>
    </reaction>
</comment>
<feature type="domain" description="Glutamine amidotransferase" evidence="12">
    <location>
        <begin position="8"/>
        <end position="199"/>
    </location>
</feature>
<evidence type="ECO:0000313" key="14">
    <source>
        <dbReference type="Proteomes" id="UP000177346"/>
    </source>
</evidence>
<evidence type="ECO:0000256" key="3">
    <source>
        <dbReference type="ARBA" id="ARBA00022605"/>
    </source>
</evidence>
<keyword evidence="7 10" id="KW-0456">Lyase</keyword>
<accession>A0A1F5XGH9</accession>
<dbReference type="GO" id="GO:0005737">
    <property type="term" value="C:cytoplasm"/>
    <property type="evidence" value="ECO:0007669"/>
    <property type="project" value="UniProtKB-SubCell"/>
</dbReference>
<protein>
    <recommendedName>
        <fullName evidence="10">Imidazole glycerol phosphate synthase subunit HisH</fullName>
        <ecNumber evidence="10">4.3.2.10</ecNumber>
    </recommendedName>
    <alternativeName>
        <fullName evidence="10">IGP synthase glutaminase subunit</fullName>
        <ecNumber evidence="10">3.5.1.2</ecNumber>
    </alternativeName>
    <alternativeName>
        <fullName evidence="10">IGP synthase subunit HisH</fullName>
    </alternativeName>
    <alternativeName>
        <fullName evidence="10">ImGP synthase subunit HisH</fullName>
        <shortName evidence="10">IGPS subunit HisH</shortName>
    </alternativeName>
</protein>
<dbReference type="InterPro" id="IPR029062">
    <property type="entry name" value="Class_I_gatase-like"/>
</dbReference>
<feature type="active site" evidence="10 11">
    <location>
        <position position="183"/>
    </location>
</feature>
<dbReference type="PROSITE" id="PS51273">
    <property type="entry name" value="GATASE_TYPE_1"/>
    <property type="match status" value="1"/>
</dbReference>